<dbReference type="Proteomes" id="UP001385951">
    <property type="component" value="Unassembled WGS sequence"/>
</dbReference>
<dbReference type="EMBL" id="JASBNA010000006">
    <property type="protein sequence ID" value="KAK7690511.1"/>
    <property type="molecule type" value="Genomic_DNA"/>
</dbReference>
<sequence length="204" mass="22284">MCSLPTSAWEAVGAKYGLTDLLRIGSLRLQEVLPSTLHQLQNSYQLSNGFHERRIMPMLAGTPPKIDMNTTDAITAINLARIYNIPCILPAAFCVCSRLPPKTLVECVADAHGNLSLLSPADLVRCFNGQHVLDREYALAIQDLRLVIAGYSCEDSDECSEAQRTHHETAICLAMGCCFAGAESLDADLDGELCDTRSEARRES</sequence>
<dbReference type="AlphaFoldDB" id="A0AAW0GLQ2"/>
<protein>
    <submittedName>
        <fullName evidence="1">Uncharacterized protein</fullName>
    </submittedName>
</protein>
<gene>
    <name evidence="1" type="ORF">QCA50_005609</name>
</gene>
<organism evidence="1 2">
    <name type="scientific">Cerrena zonata</name>
    <dbReference type="NCBI Taxonomy" id="2478898"/>
    <lineage>
        <taxon>Eukaryota</taxon>
        <taxon>Fungi</taxon>
        <taxon>Dikarya</taxon>
        <taxon>Basidiomycota</taxon>
        <taxon>Agaricomycotina</taxon>
        <taxon>Agaricomycetes</taxon>
        <taxon>Polyporales</taxon>
        <taxon>Cerrenaceae</taxon>
        <taxon>Cerrena</taxon>
    </lineage>
</organism>
<evidence type="ECO:0000313" key="1">
    <source>
        <dbReference type="EMBL" id="KAK7690511.1"/>
    </source>
</evidence>
<proteinExistence type="predicted"/>
<keyword evidence="2" id="KW-1185">Reference proteome</keyword>
<reference evidence="1 2" key="1">
    <citation type="submission" date="2022-09" db="EMBL/GenBank/DDBJ databases">
        <authorList>
            <person name="Palmer J.M."/>
        </authorList>
    </citation>
    <scope>NUCLEOTIDE SEQUENCE [LARGE SCALE GENOMIC DNA]</scope>
    <source>
        <strain evidence="1 2">DSM 7382</strain>
    </source>
</reference>
<comment type="caution">
    <text evidence="1">The sequence shown here is derived from an EMBL/GenBank/DDBJ whole genome shotgun (WGS) entry which is preliminary data.</text>
</comment>
<name>A0AAW0GLQ2_9APHY</name>
<accession>A0AAW0GLQ2</accession>
<evidence type="ECO:0000313" key="2">
    <source>
        <dbReference type="Proteomes" id="UP001385951"/>
    </source>
</evidence>